<comment type="caution">
    <text evidence="2">The sequence shown here is derived from an EMBL/GenBank/DDBJ whole genome shotgun (WGS) entry which is preliminary data.</text>
</comment>
<organism evidence="2 3">
    <name type="scientific">Punica granatum</name>
    <name type="common">Pomegranate</name>
    <dbReference type="NCBI Taxonomy" id="22663"/>
    <lineage>
        <taxon>Eukaryota</taxon>
        <taxon>Viridiplantae</taxon>
        <taxon>Streptophyta</taxon>
        <taxon>Embryophyta</taxon>
        <taxon>Tracheophyta</taxon>
        <taxon>Spermatophyta</taxon>
        <taxon>Magnoliopsida</taxon>
        <taxon>eudicotyledons</taxon>
        <taxon>Gunneridae</taxon>
        <taxon>Pentapetalae</taxon>
        <taxon>rosids</taxon>
        <taxon>malvids</taxon>
        <taxon>Myrtales</taxon>
        <taxon>Lythraceae</taxon>
        <taxon>Punica</taxon>
    </lineage>
</organism>
<name>A0A2I0K3J1_PUNGR</name>
<evidence type="ECO:0000313" key="3">
    <source>
        <dbReference type="Proteomes" id="UP000233551"/>
    </source>
</evidence>
<dbReference type="Proteomes" id="UP000233551">
    <property type="component" value="Unassembled WGS sequence"/>
</dbReference>
<feature type="region of interest" description="Disordered" evidence="1">
    <location>
        <begin position="1"/>
        <end position="34"/>
    </location>
</feature>
<gene>
    <name evidence="2" type="ORF">CRG98_017277</name>
</gene>
<reference evidence="2 3" key="1">
    <citation type="submission" date="2017-11" db="EMBL/GenBank/DDBJ databases">
        <title>De-novo sequencing of pomegranate (Punica granatum L.) genome.</title>
        <authorList>
            <person name="Akparov Z."/>
            <person name="Amiraslanov A."/>
            <person name="Hajiyeva S."/>
            <person name="Abbasov M."/>
            <person name="Kaur K."/>
            <person name="Hamwieh A."/>
            <person name="Solovyev V."/>
            <person name="Salamov A."/>
            <person name="Braich B."/>
            <person name="Kosarev P."/>
            <person name="Mahmoud A."/>
            <person name="Hajiyev E."/>
            <person name="Babayeva S."/>
            <person name="Izzatullayeva V."/>
            <person name="Mammadov A."/>
            <person name="Mammadov A."/>
            <person name="Sharifova S."/>
            <person name="Ojaghi J."/>
            <person name="Eynullazada K."/>
            <person name="Bayramov B."/>
            <person name="Abdulazimova A."/>
            <person name="Shahmuradov I."/>
        </authorList>
    </citation>
    <scope>NUCLEOTIDE SEQUENCE [LARGE SCALE GENOMIC DNA]</scope>
    <source>
        <strain evidence="3">cv. AG2017</strain>
        <tissue evidence="2">Leaf</tissue>
    </source>
</reference>
<accession>A0A2I0K3J1</accession>
<proteinExistence type="predicted"/>
<dbReference type="AlphaFoldDB" id="A0A2I0K3J1"/>
<protein>
    <submittedName>
        <fullName evidence="2">Uncharacterized protein</fullName>
    </submittedName>
</protein>
<evidence type="ECO:0000313" key="2">
    <source>
        <dbReference type="EMBL" id="PKI62276.1"/>
    </source>
</evidence>
<feature type="compositionally biased region" description="Basic and acidic residues" evidence="1">
    <location>
        <begin position="1"/>
        <end position="11"/>
    </location>
</feature>
<sequence>MRDTKLERATNRDPSFSRLFPKSRGAHGQHVGNGLKSELGRPLWLGIIKGAHGLTPREVAKSSSWLPWAMDGLLSSTQFEPEPVGYALKEVQRPKPSITGSNAPIHTERAQPECKIGSSLKSPLVVSKQKTIQIGCVNRILTIARELDRSLGSLENQSTLSLFVGSVELDLRLFEPALP</sequence>
<evidence type="ECO:0000256" key="1">
    <source>
        <dbReference type="SAM" id="MobiDB-lite"/>
    </source>
</evidence>
<keyword evidence="3" id="KW-1185">Reference proteome</keyword>
<dbReference type="EMBL" id="PGOL01000977">
    <property type="protein sequence ID" value="PKI62276.1"/>
    <property type="molecule type" value="Genomic_DNA"/>
</dbReference>